<dbReference type="CDD" id="cd02901">
    <property type="entry name" value="Macro_Poa1p-like"/>
    <property type="match status" value="1"/>
</dbReference>
<evidence type="ECO:0000256" key="5">
    <source>
        <dbReference type="ARBA" id="ARBA00022912"/>
    </source>
</evidence>
<accession>A0A2S6C9W5</accession>
<dbReference type="GO" id="GO:0004721">
    <property type="term" value="F:phosphoprotein phosphatase activity"/>
    <property type="evidence" value="ECO:0007669"/>
    <property type="project" value="UniProtKB-KW"/>
</dbReference>
<dbReference type="EMBL" id="PNEN01000516">
    <property type="protein sequence ID" value="PPJ56518.1"/>
    <property type="molecule type" value="Genomic_DNA"/>
</dbReference>
<dbReference type="OrthoDB" id="2155246at2759"/>
<dbReference type="InterPro" id="IPR043472">
    <property type="entry name" value="Macro_dom-like"/>
</dbReference>
<dbReference type="Pfam" id="PF01661">
    <property type="entry name" value="Macro"/>
    <property type="match status" value="1"/>
</dbReference>
<evidence type="ECO:0000256" key="7">
    <source>
        <dbReference type="SAM" id="MobiDB-lite"/>
    </source>
</evidence>
<feature type="domain" description="Macro" evidence="8">
    <location>
        <begin position="178"/>
        <end position="329"/>
    </location>
</feature>
<dbReference type="STRING" id="357750.A0A2S6C9W5"/>
<evidence type="ECO:0000313" key="9">
    <source>
        <dbReference type="EMBL" id="PPJ56518.1"/>
    </source>
</evidence>
<gene>
    <name evidence="9" type="ORF">CBER1_03939</name>
</gene>
<evidence type="ECO:0000259" key="8">
    <source>
        <dbReference type="SMART" id="SM00506"/>
    </source>
</evidence>
<feature type="compositionally biased region" description="Polar residues" evidence="7">
    <location>
        <begin position="100"/>
        <end position="115"/>
    </location>
</feature>
<reference evidence="10" key="1">
    <citation type="journal article" date="2017" name="bioRxiv">
        <title>Conservation of a gene cluster reveals novel cercosporin biosynthetic mechanisms and extends production to the genus Colletotrichum.</title>
        <authorList>
            <person name="de Jonge R."/>
            <person name="Ebert M.K."/>
            <person name="Huitt-Roehl C.R."/>
            <person name="Pal P."/>
            <person name="Suttle J.C."/>
            <person name="Spanner R.E."/>
            <person name="Neubauer J.D."/>
            <person name="Jurick W.M.II."/>
            <person name="Stott K.A."/>
            <person name="Secor G.A."/>
            <person name="Thomma B.P.H.J."/>
            <person name="Van de Peer Y."/>
            <person name="Townsend C.A."/>
            <person name="Bolton M.D."/>
        </authorList>
    </citation>
    <scope>NUCLEOTIDE SEQUENCE [LARGE SCALE GENOMIC DNA]</scope>
    <source>
        <strain evidence="10">CBS538.71</strain>
    </source>
</reference>
<feature type="compositionally biased region" description="Polar residues" evidence="7">
    <location>
        <begin position="154"/>
        <end position="174"/>
    </location>
</feature>
<dbReference type="PANTHER" id="PTHR12521">
    <property type="entry name" value="PROTEIN C6ORF130"/>
    <property type="match status" value="1"/>
</dbReference>
<dbReference type="EC" id="3.1.3.84" evidence="3"/>
<keyword evidence="10" id="KW-1185">Reference proteome</keyword>
<dbReference type="InterPro" id="IPR002589">
    <property type="entry name" value="Macro_dom"/>
</dbReference>
<evidence type="ECO:0000256" key="1">
    <source>
        <dbReference type="ARBA" id="ARBA00002432"/>
    </source>
</evidence>
<evidence type="ECO:0000256" key="4">
    <source>
        <dbReference type="ARBA" id="ARBA00019744"/>
    </source>
</evidence>
<dbReference type="PANTHER" id="PTHR12521:SF0">
    <property type="entry name" value="ADP-RIBOSE GLYCOHYDROLASE OARD1"/>
    <property type="match status" value="1"/>
</dbReference>
<comment type="catalytic activity">
    <reaction evidence="6">
        <text>ADP-alpha-D-ribose 1''-phosphate + H2O = ADP-D-ribose + phosphate</text>
        <dbReference type="Rhea" id="RHEA:25029"/>
        <dbReference type="ChEBI" id="CHEBI:15377"/>
        <dbReference type="ChEBI" id="CHEBI:43474"/>
        <dbReference type="ChEBI" id="CHEBI:57967"/>
        <dbReference type="ChEBI" id="CHEBI:58753"/>
        <dbReference type="EC" id="3.1.3.84"/>
    </reaction>
</comment>
<organism evidence="9 10">
    <name type="scientific">Cercospora berteroae</name>
    <dbReference type="NCBI Taxonomy" id="357750"/>
    <lineage>
        <taxon>Eukaryota</taxon>
        <taxon>Fungi</taxon>
        <taxon>Dikarya</taxon>
        <taxon>Ascomycota</taxon>
        <taxon>Pezizomycotina</taxon>
        <taxon>Dothideomycetes</taxon>
        <taxon>Dothideomycetidae</taxon>
        <taxon>Mycosphaerellales</taxon>
        <taxon>Mycosphaerellaceae</taxon>
        <taxon>Cercospora</taxon>
    </lineage>
</organism>
<dbReference type="SUPFAM" id="SSF52949">
    <property type="entry name" value="Macro domain-like"/>
    <property type="match status" value="1"/>
</dbReference>
<feature type="compositionally biased region" description="Basic and acidic residues" evidence="7">
    <location>
        <begin position="45"/>
        <end position="66"/>
    </location>
</feature>
<comment type="function">
    <text evidence="1">Highly specific phosphatase involved in the metabolism of ADP-ribose 1''-phosphate (Appr1p) which is produced as a consequence of tRNA splicing.</text>
</comment>
<evidence type="ECO:0000256" key="6">
    <source>
        <dbReference type="ARBA" id="ARBA00034427"/>
    </source>
</evidence>
<dbReference type="AlphaFoldDB" id="A0A2S6C9W5"/>
<feature type="compositionally biased region" description="Low complexity" evidence="7">
    <location>
        <begin position="32"/>
        <end position="43"/>
    </location>
</feature>
<feature type="compositionally biased region" description="Polar residues" evidence="7">
    <location>
        <begin position="1"/>
        <end position="12"/>
    </location>
</feature>
<evidence type="ECO:0000313" key="10">
    <source>
        <dbReference type="Proteomes" id="UP000237631"/>
    </source>
</evidence>
<keyword evidence="5" id="KW-0378">Hydrolase</keyword>
<dbReference type="InterPro" id="IPR050892">
    <property type="entry name" value="ADP-ribose_metab_enzymes"/>
</dbReference>
<evidence type="ECO:0000256" key="2">
    <source>
        <dbReference type="ARBA" id="ARBA00006575"/>
    </source>
</evidence>
<dbReference type="SMART" id="SM00506">
    <property type="entry name" value="A1pp"/>
    <property type="match status" value="1"/>
</dbReference>
<name>A0A2S6C9W5_9PEZI</name>
<feature type="compositionally biased region" description="Low complexity" evidence="7">
    <location>
        <begin position="128"/>
        <end position="150"/>
    </location>
</feature>
<keyword evidence="5" id="KW-0904">Protein phosphatase</keyword>
<proteinExistence type="inferred from homology"/>
<feature type="region of interest" description="Disordered" evidence="7">
    <location>
        <begin position="1"/>
        <end position="174"/>
    </location>
</feature>
<protein>
    <recommendedName>
        <fullName evidence="4">ADP-ribose 1''-phosphate phosphatase</fullName>
        <ecNumber evidence="3">3.1.3.84</ecNumber>
    </recommendedName>
</protein>
<sequence>MAPPATRTSFKRSASEDADDISVTSSKRAKASSRSSKAQTQSQESQDKSSTGERPVRFTPDGREIPYMKPRPNGSWRMITGEDIAYTPEERPTRAPASAYKQTSITQSFGQSTYSGKERKSKPQLKNTTSSSTKPKATTKPTMATASSSKRPNNEATSPTPTTKAGPSKSSTSKHITLNHSISNIFSAPPNTLLLHACNTEGSWGAGIALAFKKSYPSAFETYRDHCRLTPSDELIGTALLIPPSEEDDSDSSKHFIGCLFTSVSKGQRKDSPDKILRATGTAVRDLITKVGEWNAEHEDAKKKVGEVRMCKINSGLFGVKWERTQAVLEGIEVDGESSIREIEVISRSEDD</sequence>
<dbReference type="GO" id="GO:0140291">
    <property type="term" value="P:peptidyl-glutamate ADP-deribosylation"/>
    <property type="evidence" value="ECO:0007669"/>
    <property type="project" value="TreeGrafter"/>
</dbReference>
<dbReference type="Proteomes" id="UP000237631">
    <property type="component" value="Unassembled WGS sequence"/>
</dbReference>
<evidence type="ECO:0000256" key="3">
    <source>
        <dbReference type="ARBA" id="ARBA00012983"/>
    </source>
</evidence>
<dbReference type="Gene3D" id="3.40.220.10">
    <property type="entry name" value="Leucine Aminopeptidase, subunit E, domain 1"/>
    <property type="match status" value="1"/>
</dbReference>
<comment type="caution">
    <text evidence="9">The sequence shown here is derived from an EMBL/GenBank/DDBJ whole genome shotgun (WGS) entry which is preliminary data.</text>
</comment>
<comment type="similarity">
    <text evidence="2">Belongs to the POA1 family.</text>
</comment>